<dbReference type="Proteomes" id="UP000619101">
    <property type="component" value="Unassembled WGS sequence"/>
</dbReference>
<dbReference type="CDD" id="cd12912">
    <property type="entry name" value="PDC2_MCP_like"/>
    <property type="match status" value="1"/>
</dbReference>
<dbReference type="CDD" id="cd06225">
    <property type="entry name" value="HAMP"/>
    <property type="match status" value="1"/>
</dbReference>
<evidence type="ECO:0000256" key="6">
    <source>
        <dbReference type="ARBA" id="ARBA00023136"/>
    </source>
</evidence>
<keyword evidence="5 10" id="KW-1133">Transmembrane helix</keyword>
<dbReference type="SMART" id="SM00283">
    <property type="entry name" value="MA"/>
    <property type="match status" value="1"/>
</dbReference>
<dbReference type="CDD" id="cd11386">
    <property type="entry name" value="MCP_signal"/>
    <property type="match status" value="1"/>
</dbReference>
<dbReference type="RefSeq" id="WP_191701659.1">
    <property type="nucleotide sequence ID" value="NZ_JACSPZ010000012.1"/>
</dbReference>
<dbReference type="PROSITE" id="PS50111">
    <property type="entry name" value="CHEMOTAXIS_TRANSDUC_2"/>
    <property type="match status" value="1"/>
</dbReference>
<evidence type="ECO:0000256" key="2">
    <source>
        <dbReference type="ARBA" id="ARBA00022475"/>
    </source>
</evidence>
<organism evidence="13 14">
    <name type="scientific">Solibacillus faecavium</name>
    <dbReference type="NCBI Taxonomy" id="2762221"/>
    <lineage>
        <taxon>Bacteria</taxon>
        <taxon>Bacillati</taxon>
        <taxon>Bacillota</taxon>
        <taxon>Bacilli</taxon>
        <taxon>Bacillales</taxon>
        <taxon>Caryophanaceae</taxon>
        <taxon>Solibacillus</taxon>
    </lineage>
</organism>
<sequence>MKNRGIGAKLTLSIVILLTLTCAVLGVSSYYNSYNSLEIQIRDNLQSKAGDVSHYIEEFFKRTHTEIQGIAEHSAIQSMDFTEQAAYLNKRLAESEDYLGFGIVDANGVARYLDNTTADLADRAYIQTALEGNTAMSDTIISRVTNEPVIMIATPIETVTGEKALLLARMDGYFLSSVLEDIVVGKTGYAYLINEEGTIQAHPNHEYVKEQVNFLTKAKESDKMTGEALAVEELISNEEGFFEYKDTNGDNHFLGYHTLDNGWSIGIMAKENEMFVSLMKMRITLTISTFSVLFIGLIIAFFLSNSISRPIREVVKVSEFIGQGDFTHKPHERLQKRHDELGVLSRSLTKVVENMHMMITKVQTNSANVSEASCELMGDVMKVTDNAKIISQSIEEVERGSDSQAKVTEESAETMGQMAMGIQEVAEVASTVSEHTDFIEKKVRDGHEAVRHSIAKMNAIQSGTEIELEVIHKLKQESQEIGLISKMITDISSQTNLLALNASIEAARAGEAGHGFAVVAGEVRKLSEQTADSAAKINVLIQKVQQYTVEAVQAAESGEENVAQGLQSISQLDERFSEIVEAVSRIAVEIEGLSGSAQEMSANTEEVSASMEEMSASVTSAATYVRDVAHSASGQLEIVDAMANQAVKLSEMAKDLQVTIKQFKL</sequence>
<evidence type="ECO:0000313" key="14">
    <source>
        <dbReference type="Proteomes" id="UP000619101"/>
    </source>
</evidence>
<evidence type="ECO:0000256" key="9">
    <source>
        <dbReference type="PROSITE-ProRule" id="PRU00284"/>
    </source>
</evidence>
<keyword evidence="7 9" id="KW-0807">Transducer</keyword>
<evidence type="ECO:0000259" key="12">
    <source>
        <dbReference type="PROSITE" id="PS50885"/>
    </source>
</evidence>
<evidence type="ECO:0000256" key="1">
    <source>
        <dbReference type="ARBA" id="ARBA00004651"/>
    </source>
</evidence>
<evidence type="ECO:0000256" key="10">
    <source>
        <dbReference type="SAM" id="Phobius"/>
    </source>
</evidence>
<feature type="domain" description="HAMP" evidence="12">
    <location>
        <begin position="305"/>
        <end position="360"/>
    </location>
</feature>
<dbReference type="InterPro" id="IPR003660">
    <property type="entry name" value="HAMP_dom"/>
</dbReference>
<dbReference type="PROSITE" id="PS50885">
    <property type="entry name" value="HAMP"/>
    <property type="match status" value="1"/>
</dbReference>
<dbReference type="SMART" id="SM00304">
    <property type="entry name" value="HAMP"/>
    <property type="match status" value="1"/>
</dbReference>
<evidence type="ECO:0000256" key="4">
    <source>
        <dbReference type="ARBA" id="ARBA00022692"/>
    </source>
</evidence>
<keyword evidence="4 10" id="KW-0812">Transmembrane</keyword>
<keyword evidence="14" id="KW-1185">Reference proteome</keyword>
<protein>
    <submittedName>
        <fullName evidence="13">Methyl-accepting chemotaxis protein</fullName>
    </submittedName>
</protein>
<feature type="domain" description="Methyl-accepting transducer" evidence="11">
    <location>
        <begin position="379"/>
        <end position="615"/>
    </location>
</feature>
<keyword evidence="2" id="KW-1003">Cell membrane</keyword>
<dbReference type="Gene3D" id="3.30.450.20">
    <property type="entry name" value="PAS domain"/>
    <property type="match status" value="2"/>
</dbReference>
<keyword evidence="6 10" id="KW-0472">Membrane</keyword>
<reference evidence="13 14" key="1">
    <citation type="submission" date="2020-08" db="EMBL/GenBank/DDBJ databases">
        <title>A Genomic Blueprint of the Chicken Gut Microbiome.</title>
        <authorList>
            <person name="Gilroy R."/>
            <person name="Ravi A."/>
            <person name="Getino M."/>
            <person name="Pursley I."/>
            <person name="Horton D.L."/>
            <person name="Alikhan N.-F."/>
            <person name="Baker D."/>
            <person name="Gharbi K."/>
            <person name="Hall N."/>
            <person name="Watson M."/>
            <person name="Adriaenssens E.M."/>
            <person name="Foster-Nyarko E."/>
            <person name="Jarju S."/>
            <person name="Secka A."/>
            <person name="Antonio M."/>
            <person name="Oren A."/>
            <person name="Chaudhuri R."/>
            <person name="La Ragione R.M."/>
            <person name="Hildebrand F."/>
            <person name="Pallen M.J."/>
        </authorList>
    </citation>
    <scope>NUCLEOTIDE SEQUENCE [LARGE SCALE GENOMIC DNA]</scope>
    <source>
        <strain evidence="13 14">A46</strain>
    </source>
</reference>
<evidence type="ECO:0000256" key="8">
    <source>
        <dbReference type="ARBA" id="ARBA00029447"/>
    </source>
</evidence>
<evidence type="ECO:0000256" key="7">
    <source>
        <dbReference type="ARBA" id="ARBA00023224"/>
    </source>
</evidence>
<feature type="transmembrane region" description="Helical" evidence="10">
    <location>
        <begin position="283"/>
        <end position="303"/>
    </location>
</feature>
<dbReference type="Gene3D" id="1.10.287.950">
    <property type="entry name" value="Methyl-accepting chemotaxis protein"/>
    <property type="match status" value="1"/>
</dbReference>
<gene>
    <name evidence="13" type="ORF">H9635_17795</name>
</gene>
<evidence type="ECO:0000313" key="13">
    <source>
        <dbReference type="EMBL" id="MBD8038601.1"/>
    </source>
</evidence>
<dbReference type="PRINTS" id="PR00260">
    <property type="entry name" value="CHEMTRNSDUCR"/>
</dbReference>
<dbReference type="CDD" id="cd12914">
    <property type="entry name" value="PDC1_DGC_like"/>
    <property type="match status" value="1"/>
</dbReference>
<dbReference type="InterPro" id="IPR004090">
    <property type="entry name" value="Chemotax_Me-accpt_rcpt"/>
</dbReference>
<keyword evidence="3" id="KW-0145">Chemotaxis</keyword>
<comment type="similarity">
    <text evidence="8">Belongs to the methyl-accepting chemotaxis (MCP) protein family.</text>
</comment>
<dbReference type="PANTHER" id="PTHR32089:SF112">
    <property type="entry name" value="LYSOZYME-LIKE PROTEIN-RELATED"/>
    <property type="match status" value="1"/>
</dbReference>
<accession>A0ABR8Y310</accession>
<dbReference type="EMBL" id="JACSPZ010000012">
    <property type="protein sequence ID" value="MBD8038601.1"/>
    <property type="molecule type" value="Genomic_DNA"/>
</dbReference>
<dbReference type="SUPFAM" id="SSF58104">
    <property type="entry name" value="Methyl-accepting chemotaxis protein (MCP) signaling domain"/>
    <property type="match status" value="1"/>
</dbReference>
<evidence type="ECO:0000259" key="11">
    <source>
        <dbReference type="PROSITE" id="PS50111"/>
    </source>
</evidence>
<dbReference type="PANTHER" id="PTHR32089">
    <property type="entry name" value="METHYL-ACCEPTING CHEMOTAXIS PROTEIN MCPB"/>
    <property type="match status" value="1"/>
</dbReference>
<dbReference type="Pfam" id="PF02743">
    <property type="entry name" value="dCache_1"/>
    <property type="match status" value="1"/>
</dbReference>
<comment type="caution">
    <text evidence="13">The sequence shown here is derived from an EMBL/GenBank/DDBJ whole genome shotgun (WGS) entry which is preliminary data.</text>
</comment>
<evidence type="ECO:0000256" key="3">
    <source>
        <dbReference type="ARBA" id="ARBA00022500"/>
    </source>
</evidence>
<proteinExistence type="inferred from homology"/>
<comment type="subcellular location">
    <subcellularLocation>
        <location evidence="1">Cell membrane</location>
        <topology evidence="1">Multi-pass membrane protein</topology>
    </subcellularLocation>
</comment>
<evidence type="ECO:0000256" key="5">
    <source>
        <dbReference type="ARBA" id="ARBA00022989"/>
    </source>
</evidence>
<dbReference type="InterPro" id="IPR033479">
    <property type="entry name" value="dCache_1"/>
</dbReference>
<dbReference type="InterPro" id="IPR004089">
    <property type="entry name" value="MCPsignal_dom"/>
</dbReference>
<name>A0ABR8Y310_9BACL</name>
<dbReference type="Pfam" id="PF00015">
    <property type="entry name" value="MCPsignal"/>
    <property type="match status" value="1"/>
</dbReference>
<dbReference type="Pfam" id="PF00672">
    <property type="entry name" value="HAMP"/>
    <property type="match status" value="1"/>
</dbReference>